<evidence type="ECO:0000313" key="1">
    <source>
        <dbReference type="EMBL" id="MBB3053062.1"/>
    </source>
</evidence>
<dbReference type="AlphaFoldDB" id="A0A839S6Q5"/>
<dbReference type="EMBL" id="JACHWU010000006">
    <property type="protein sequence ID" value="MBB3053062.1"/>
    <property type="molecule type" value="Genomic_DNA"/>
</dbReference>
<sequence>MLCAGPYFALERWAIAAANTARIAVDTATVLSNVGAPARLHACDDATDSPNDHKQTLGRARTVLLPAAMGSVDIEGPADVLAGYRPDLKTDIRVPLHAAGHSSAAIAALGEGIDDSVHHL</sequence>
<name>A0A839S6Q5_9PSEU</name>
<evidence type="ECO:0000313" key="2">
    <source>
        <dbReference type="Proteomes" id="UP000550714"/>
    </source>
</evidence>
<comment type="caution">
    <text evidence="1">The sequence shown here is derived from an EMBL/GenBank/DDBJ whole genome shotgun (WGS) entry which is preliminary data.</text>
</comment>
<protein>
    <submittedName>
        <fullName evidence="1">Uncharacterized protein</fullName>
    </submittedName>
</protein>
<proteinExistence type="predicted"/>
<reference evidence="1 2" key="1">
    <citation type="submission" date="2020-08" db="EMBL/GenBank/DDBJ databases">
        <title>Genomic Encyclopedia of Type Strains, Phase III (KMG-III): the genomes of soil and plant-associated and newly described type strains.</title>
        <authorList>
            <person name="Whitman W."/>
        </authorList>
    </citation>
    <scope>NUCLEOTIDE SEQUENCE [LARGE SCALE GENOMIC DNA]</scope>
    <source>
        <strain evidence="1 2">CECT 8577</strain>
    </source>
</reference>
<gene>
    <name evidence="1" type="ORF">FHS23_004105</name>
</gene>
<dbReference type="RefSeq" id="WP_183658416.1">
    <property type="nucleotide sequence ID" value="NZ_JACHWU010000006.1"/>
</dbReference>
<accession>A0A839S6Q5</accession>
<organism evidence="1 2">
    <name type="scientific">Prauserella isguenensis</name>
    <dbReference type="NCBI Taxonomy" id="1470180"/>
    <lineage>
        <taxon>Bacteria</taxon>
        <taxon>Bacillati</taxon>
        <taxon>Actinomycetota</taxon>
        <taxon>Actinomycetes</taxon>
        <taxon>Pseudonocardiales</taxon>
        <taxon>Pseudonocardiaceae</taxon>
        <taxon>Prauserella</taxon>
    </lineage>
</organism>
<dbReference type="Proteomes" id="UP000550714">
    <property type="component" value="Unassembled WGS sequence"/>
</dbReference>
<keyword evidence="2" id="KW-1185">Reference proteome</keyword>